<evidence type="ECO:0000256" key="2">
    <source>
        <dbReference type="ARBA" id="ARBA00023002"/>
    </source>
</evidence>
<feature type="domain" description="D-isomer specific 2-hydroxyacid dehydrogenase NAD-binding" evidence="6">
    <location>
        <begin position="110"/>
        <end position="293"/>
    </location>
</feature>
<dbReference type="PANTHER" id="PTHR10996">
    <property type="entry name" value="2-HYDROXYACID DEHYDROGENASE-RELATED"/>
    <property type="match status" value="1"/>
</dbReference>
<dbReference type="GO" id="GO:0016618">
    <property type="term" value="F:hydroxypyruvate reductase [NAD(P)H] activity"/>
    <property type="evidence" value="ECO:0007669"/>
    <property type="project" value="TreeGrafter"/>
</dbReference>
<dbReference type="GeneID" id="12449937"/>
<evidence type="ECO:0000256" key="4">
    <source>
        <dbReference type="RuleBase" id="RU003719"/>
    </source>
</evidence>
<keyword evidence="3" id="KW-0520">NAD</keyword>
<gene>
    <name evidence="7" type="ORF">IOK49_06050</name>
</gene>
<dbReference type="SUPFAM" id="SSF52283">
    <property type="entry name" value="Formate/glycerate dehydrogenase catalytic domain-like"/>
    <property type="match status" value="1"/>
</dbReference>
<sequence>MSKPRVYITREIPSVGLELIKKYFEVEVWPEYWAPPREILLEKVKNIDGLVSLLTDKIDAELLDKAKNLKIISQYAVGYDNIDLSYATKKGVYVTNTPGVLTDSTADLTFALILAITRRIVEADKFVRDGSWERSRTGWHPLMLLGMELKGKTLGIIGMGRIGRAVAQRALGFEMNILYYDVNKLPPEEEKRLNAQYASLEELLEKSDVVSIHTDLNKSTYHLINEERLKRMKKTAYIINVARGPIIDTQALVKALKEGWIAGAGLDVFESEPLPSNHELTKLNNVVIVPHIGSATHEARNGMAMKVATNLIEFLNGRVPPDLVNKEVVNVRKPGFY</sequence>
<evidence type="ECO:0000313" key="7">
    <source>
        <dbReference type="EMBL" id="MBE9391626.1"/>
    </source>
</evidence>
<dbReference type="InterPro" id="IPR006140">
    <property type="entry name" value="D-isomer_DH_NAD-bd"/>
</dbReference>
<dbReference type="AlphaFoldDB" id="A0A843AEW6"/>
<dbReference type="InterPro" id="IPR006139">
    <property type="entry name" value="D-isomer_2_OHA_DH_cat_dom"/>
</dbReference>
<dbReference type="InterPro" id="IPR029752">
    <property type="entry name" value="D-isomer_DH_CS1"/>
</dbReference>
<dbReference type="Proteomes" id="UP000652307">
    <property type="component" value="Unassembled WGS sequence"/>
</dbReference>
<dbReference type="EMBL" id="JADEZV010000004">
    <property type="protein sequence ID" value="MBE9391626.1"/>
    <property type="molecule type" value="Genomic_DNA"/>
</dbReference>
<dbReference type="PROSITE" id="PS00671">
    <property type="entry name" value="D_2_HYDROXYACID_DH_3"/>
    <property type="match status" value="1"/>
</dbReference>
<organism evidence="7 8">
    <name type="scientific">Fervidicoccus fontis</name>
    <dbReference type="NCBI Taxonomy" id="683846"/>
    <lineage>
        <taxon>Archaea</taxon>
        <taxon>Thermoproteota</taxon>
        <taxon>Thermoprotei</taxon>
        <taxon>Fervidicoccales</taxon>
        <taxon>Fervidicoccaceae</taxon>
        <taxon>Fervidicoccus</taxon>
    </lineage>
</organism>
<protein>
    <submittedName>
        <fullName evidence="7">D-glycerate dehydrogenase</fullName>
    </submittedName>
</protein>
<dbReference type="Gene3D" id="3.40.50.720">
    <property type="entry name" value="NAD(P)-binding Rossmann-like Domain"/>
    <property type="match status" value="2"/>
</dbReference>
<dbReference type="CDD" id="cd05301">
    <property type="entry name" value="GDH"/>
    <property type="match status" value="1"/>
</dbReference>
<evidence type="ECO:0000256" key="3">
    <source>
        <dbReference type="ARBA" id="ARBA00023027"/>
    </source>
</evidence>
<dbReference type="OMA" id="PHIAWAY"/>
<name>A0A843AEW6_9CREN</name>
<reference evidence="7" key="1">
    <citation type="submission" date="2020-10" db="EMBL/GenBank/DDBJ databases">
        <title>Fervidococcus fontis strain 3639Fd - the first crenarchaeon capable of growth on lipids.</title>
        <authorList>
            <person name="Kochetkova T.V."/>
            <person name="Elcheninov A.G."/>
            <person name="Toschakov S.V."/>
            <person name="Kublanov I.V."/>
        </authorList>
    </citation>
    <scope>NUCLEOTIDE SEQUENCE</scope>
    <source>
        <strain evidence="7">3639Fd</strain>
    </source>
</reference>
<dbReference type="PANTHER" id="PTHR10996:SF283">
    <property type="entry name" value="GLYOXYLATE_HYDROXYPYRUVATE REDUCTASE B"/>
    <property type="match status" value="1"/>
</dbReference>
<dbReference type="Pfam" id="PF02826">
    <property type="entry name" value="2-Hacid_dh_C"/>
    <property type="match status" value="1"/>
</dbReference>
<dbReference type="InterPro" id="IPR050223">
    <property type="entry name" value="D-isomer_2-hydroxyacid_DH"/>
</dbReference>
<proteinExistence type="inferred from homology"/>
<dbReference type="GO" id="GO:0030267">
    <property type="term" value="F:glyoxylate reductase (NADPH) activity"/>
    <property type="evidence" value="ECO:0007669"/>
    <property type="project" value="TreeGrafter"/>
</dbReference>
<dbReference type="SUPFAM" id="SSF51735">
    <property type="entry name" value="NAD(P)-binding Rossmann-fold domains"/>
    <property type="match status" value="1"/>
</dbReference>
<comment type="similarity">
    <text evidence="1 4">Belongs to the D-isomer specific 2-hydroxyacid dehydrogenase family.</text>
</comment>
<dbReference type="RefSeq" id="WP_014557989.1">
    <property type="nucleotide sequence ID" value="NZ_JADEZV010000004.1"/>
</dbReference>
<accession>A0A843AEW6</accession>
<comment type="caution">
    <text evidence="7">The sequence shown here is derived from an EMBL/GenBank/DDBJ whole genome shotgun (WGS) entry which is preliminary data.</text>
</comment>
<dbReference type="GO" id="GO:0005829">
    <property type="term" value="C:cytosol"/>
    <property type="evidence" value="ECO:0007669"/>
    <property type="project" value="TreeGrafter"/>
</dbReference>
<feature type="domain" description="D-isomer specific 2-hydroxyacid dehydrogenase catalytic" evidence="5">
    <location>
        <begin position="6"/>
        <end position="325"/>
    </location>
</feature>
<evidence type="ECO:0000259" key="6">
    <source>
        <dbReference type="Pfam" id="PF02826"/>
    </source>
</evidence>
<dbReference type="PROSITE" id="PS00065">
    <property type="entry name" value="D_2_HYDROXYACID_DH_1"/>
    <property type="match status" value="1"/>
</dbReference>
<dbReference type="GO" id="GO:0051287">
    <property type="term" value="F:NAD binding"/>
    <property type="evidence" value="ECO:0007669"/>
    <property type="project" value="InterPro"/>
</dbReference>
<evidence type="ECO:0000256" key="1">
    <source>
        <dbReference type="ARBA" id="ARBA00005854"/>
    </source>
</evidence>
<dbReference type="NCBIfam" id="NF009714">
    <property type="entry name" value="PRK13243.1"/>
    <property type="match status" value="1"/>
</dbReference>
<dbReference type="FunFam" id="3.40.50.720:FF:000203">
    <property type="entry name" value="D-3-phosphoglycerate dehydrogenase (SerA)"/>
    <property type="match status" value="1"/>
</dbReference>
<evidence type="ECO:0000259" key="5">
    <source>
        <dbReference type="Pfam" id="PF00389"/>
    </source>
</evidence>
<dbReference type="InterPro" id="IPR036291">
    <property type="entry name" value="NAD(P)-bd_dom_sf"/>
</dbReference>
<evidence type="ECO:0000313" key="8">
    <source>
        <dbReference type="Proteomes" id="UP000652307"/>
    </source>
</evidence>
<dbReference type="InterPro" id="IPR029753">
    <property type="entry name" value="D-isomer_DH_CS"/>
</dbReference>
<dbReference type="Pfam" id="PF00389">
    <property type="entry name" value="2-Hacid_dh"/>
    <property type="match status" value="1"/>
</dbReference>
<keyword evidence="2 4" id="KW-0560">Oxidoreductase</keyword>